<sequence length="161" mass="18746">MGRGWGLNWAMCVVKYFDFESAWGFVMKGGQLGRPLRPQQVAGWLSRGRRWMLPPTLGSDLGTRTTDELWVGLWWTWWASLQPKERAMLENKEPFQPEDADWSKMVGQYSDNGLLQVMATLLWWGEVVQKREAAEQDQWLAAVKDVMWVLDQLLESERIGR</sequence>
<protein>
    <submittedName>
        <fullName evidence="1">Uncharacterized protein</fullName>
    </submittedName>
</protein>
<evidence type="ECO:0000313" key="1">
    <source>
        <dbReference type="EMBL" id="KAJ7363727.1"/>
    </source>
</evidence>
<accession>A0AAD7F2Q0</accession>
<dbReference type="Proteomes" id="UP001218218">
    <property type="component" value="Unassembled WGS sequence"/>
</dbReference>
<reference evidence="1" key="1">
    <citation type="submission" date="2023-03" db="EMBL/GenBank/DDBJ databases">
        <title>Massive genome expansion in bonnet fungi (Mycena s.s.) driven by repeated elements and novel gene families across ecological guilds.</title>
        <authorList>
            <consortium name="Lawrence Berkeley National Laboratory"/>
            <person name="Harder C.B."/>
            <person name="Miyauchi S."/>
            <person name="Viragh M."/>
            <person name="Kuo A."/>
            <person name="Thoen E."/>
            <person name="Andreopoulos B."/>
            <person name="Lu D."/>
            <person name="Skrede I."/>
            <person name="Drula E."/>
            <person name="Henrissat B."/>
            <person name="Morin E."/>
            <person name="Kohler A."/>
            <person name="Barry K."/>
            <person name="LaButti K."/>
            <person name="Morin E."/>
            <person name="Salamov A."/>
            <person name="Lipzen A."/>
            <person name="Mereny Z."/>
            <person name="Hegedus B."/>
            <person name="Baldrian P."/>
            <person name="Stursova M."/>
            <person name="Weitz H."/>
            <person name="Taylor A."/>
            <person name="Grigoriev I.V."/>
            <person name="Nagy L.G."/>
            <person name="Martin F."/>
            <person name="Kauserud H."/>
        </authorList>
    </citation>
    <scope>NUCLEOTIDE SEQUENCE</scope>
    <source>
        <strain evidence="1">CBHHK002</strain>
    </source>
</reference>
<gene>
    <name evidence="1" type="ORF">DFH08DRAFT_682438</name>
</gene>
<dbReference type="AlphaFoldDB" id="A0AAD7F2Q0"/>
<name>A0AAD7F2Q0_9AGAR</name>
<organism evidence="1 2">
    <name type="scientific">Mycena albidolilacea</name>
    <dbReference type="NCBI Taxonomy" id="1033008"/>
    <lineage>
        <taxon>Eukaryota</taxon>
        <taxon>Fungi</taxon>
        <taxon>Dikarya</taxon>
        <taxon>Basidiomycota</taxon>
        <taxon>Agaricomycotina</taxon>
        <taxon>Agaricomycetes</taxon>
        <taxon>Agaricomycetidae</taxon>
        <taxon>Agaricales</taxon>
        <taxon>Marasmiineae</taxon>
        <taxon>Mycenaceae</taxon>
        <taxon>Mycena</taxon>
    </lineage>
</organism>
<proteinExistence type="predicted"/>
<dbReference type="EMBL" id="JARIHO010000003">
    <property type="protein sequence ID" value="KAJ7363727.1"/>
    <property type="molecule type" value="Genomic_DNA"/>
</dbReference>
<keyword evidence="2" id="KW-1185">Reference proteome</keyword>
<comment type="caution">
    <text evidence="1">The sequence shown here is derived from an EMBL/GenBank/DDBJ whole genome shotgun (WGS) entry which is preliminary data.</text>
</comment>
<evidence type="ECO:0000313" key="2">
    <source>
        <dbReference type="Proteomes" id="UP001218218"/>
    </source>
</evidence>